<gene>
    <name evidence="1" type="ORF">ACFSRZ_03700</name>
</gene>
<dbReference type="EMBL" id="JBHULH010000001">
    <property type="protein sequence ID" value="MFD2566461.1"/>
    <property type="molecule type" value="Genomic_DNA"/>
</dbReference>
<dbReference type="Proteomes" id="UP001597508">
    <property type="component" value="Unassembled WGS sequence"/>
</dbReference>
<keyword evidence="2" id="KW-1185">Reference proteome</keyword>
<protein>
    <submittedName>
        <fullName evidence="1">Outer membrane protein assembly factor</fullName>
    </submittedName>
</protein>
<evidence type="ECO:0000313" key="1">
    <source>
        <dbReference type="EMBL" id="MFD2566461.1"/>
    </source>
</evidence>
<name>A0ABW5LQ80_9FLAO</name>
<evidence type="ECO:0000313" key="2">
    <source>
        <dbReference type="Proteomes" id="UP001597508"/>
    </source>
</evidence>
<organism evidence="1 2">
    <name type="scientific">Pseudotenacibaculum haliotis</name>
    <dbReference type="NCBI Taxonomy" id="1862138"/>
    <lineage>
        <taxon>Bacteria</taxon>
        <taxon>Pseudomonadati</taxon>
        <taxon>Bacteroidota</taxon>
        <taxon>Flavobacteriia</taxon>
        <taxon>Flavobacteriales</taxon>
        <taxon>Flavobacteriaceae</taxon>
        <taxon>Pseudotenacibaculum</taxon>
    </lineage>
</organism>
<proteinExistence type="predicted"/>
<comment type="caution">
    <text evidence="1">The sequence shown here is derived from an EMBL/GenBank/DDBJ whole genome shotgun (WGS) entry which is preliminary data.</text>
</comment>
<accession>A0ABW5LQ80</accession>
<dbReference type="Gene3D" id="3.10.20.310">
    <property type="entry name" value="membrane protein fhac"/>
    <property type="match status" value="1"/>
</dbReference>
<dbReference type="RefSeq" id="WP_379665168.1">
    <property type="nucleotide sequence ID" value="NZ_JBHULH010000001.1"/>
</dbReference>
<dbReference type="Gene3D" id="2.40.160.50">
    <property type="entry name" value="membrane protein fhac: a member of the omp85/tpsb transporter family"/>
    <property type="match status" value="1"/>
</dbReference>
<sequence>MKRIVLVIIFILGTVTTYCQEGIIYDIKIRGAKKTKAPFIKQILESKAGKPLDSVKLKNDIARLRRQPAISHAYFQVFYSHENLYNVYIDIEENFTIIPFANVYTTNDDEFAYRIGVNEFNFLGRGINIGGFFQKDIYNSYAINFRAPFLFGRKVGLAFNYQNLTTQEPVFFDDTTADYKYNNTSYELLGLYQFNFHHRVELGLNLFTEDYQYKSGATSPNVPQELVVDKSLIKLIYEYNALNYYYESVSGFRSIFNFQYVNARNQILPDFSIWWNDFFYYKRFGEKGNWANRLRIGFASNEDSPFAPFSVDNNLNVRGVGNIIDRGTGVVVLNTEYRYILHKKGNITVQGNAFIDAGSWRNPGGDLGDFSDSNNLRIYPGLGVRFIHKKIYNAIFRIDYGYGITKNGTQGFVFGIGQYF</sequence>
<reference evidence="2" key="1">
    <citation type="journal article" date="2019" name="Int. J. Syst. Evol. Microbiol.">
        <title>The Global Catalogue of Microorganisms (GCM) 10K type strain sequencing project: providing services to taxonomists for standard genome sequencing and annotation.</title>
        <authorList>
            <consortium name="The Broad Institute Genomics Platform"/>
            <consortium name="The Broad Institute Genome Sequencing Center for Infectious Disease"/>
            <person name="Wu L."/>
            <person name="Ma J."/>
        </authorList>
    </citation>
    <scope>NUCLEOTIDE SEQUENCE [LARGE SCALE GENOMIC DNA]</scope>
    <source>
        <strain evidence="2">KCTC 52127</strain>
    </source>
</reference>